<dbReference type="EMBL" id="KY684083">
    <property type="protein sequence ID" value="ARF08186.1"/>
    <property type="molecule type" value="Genomic_DNA"/>
</dbReference>
<evidence type="ECO:0000313" key="1">
    <source>
        <dbReference type="EMBL" id="ARF08186.1"/>
    </source>
</evidence>
<reference evidence="1" key="1">
    <citation type="journal article" date="2017" name="Science">
        <title>Giant viruses with an expanded complement of translation system components.</title>
        <authorList>
            <person name="Schulz F."/>
            <person name="Yutin N."/>
            <person name="Ivanova N.N."/>
            <person name="Ortega D.R."/>
            <person name="Lee T.K."/>
            <person name="Vierheilig J."/>
            <person name="Daims H."/>
            <person name="Horn M."/>
            <person name="Wagner M."/>
            <person name="Jensen G.J."/>
            <person name="Kyrpides N.C."/>
            <person name="Koonin E.V."/>
            <person name="Woyke T."/>
        </authorList>
    </citation>
    <scope>NUCLEOTIDE SEQUENCE</scope>
    <source>
        <strain evidence="1">CTV1</strain>
    </source>
</reference>
<sequence length="108" mass="13045">MQDSYKIENHFKLDTTKLLLLEKFGEEKDLLEILTNSHTVYEDSEGQFEGEQIWIGQNDKGFYYFFRNFGSCEGCDPYMKDFNNFEDMNDEEKNKTGFRHLRHYLLLY</sequence>
<organism evidence="1">
    <name type="scientific">Catovirus CTV1</name>
    <dbReference type="NCBI Taxonomy" id="1977631"/>
    <lineage>
        <taxon>Viruses</taxon>
        <taxon>Varidnaviria</taxon>
        <taxon>Bamfordvirae</taxon>
        <taxon>Nucleocytoviricota</taxon>
        <taxon>Megaviricetes</taxon>
        <taxon>Imitervirales</taxon>
        <taxon>Mimiviridae</taxon>
        <taxon>Klosneuvirinae</taxon>
        <taxon>Catovirus</taxon>
    </lineage>
</organism>
<proteinExistence type="predicted"/>
<name>A0A1V0S909_9VIRU</name>
<gene>
    <name evidence="1" type="ORF">Catovirus_1_236</name>
</gene>
<protein>
    <submittedName>
        <fullName evidence="1">Uncharacterized protein</fullName>
    </submittedName>
</protein>
<accession>A0A1V0S909</accession>